<dbReference type="Gene3D" id="1.20.1720.10">
    <property type="entry name" value="Multidrug resistance protein D"/>
    <property type="match status" value="1"/>
</dbReference>
<dbReference type="GO" id="GO:0005886">
    <property type="term" value="C:plasma membrane"/>
    <property type="evidence" value="ECO:0007669"/>
    <property type="project" value="UniProtKB-SubCell"/>
</dbReference>
<comment type="subcellular location">
    <subcellularLocation>
        <location evidence="1">Cell membrane</location>
        <topology evidence="1">Multi-pass membrane protein</topology>
    </subcellularLocation>
</comment>
<accession>A0A6A0B1U5</accession>
<dbReference type="PROSITE" id="PS50850">
    <property type="entry name" value="MFS"/>
    <property type="match status" value="1"/>
</dbReference>
<dbReference type="InterPro" id="IPR036259">
    <property type="entry name" value="MFS_trans_sf"/>
</dbReference>
<dbReference type="PANTHER" id="PTHR23501">
    <property type="entry name" value="MAJOR FACILITATOR SUPERFAMILY"/>
    <property type="match status" value="1"/>
</dbReference>
<organism evidence="7 8">
    <name type="scientific">Streptomyces pacificus</name>
    <dbReference type="NCBI Taxonomy" id="2705029"/>
    <lineage>
        <taxon>Bacteria</taxon>
        <taxon>Bacillati</taxon>
        <taxon>Actinomycetota</taxon>
        <taxon>Actinomycetes</taxon>
        <taxon>Kitasatosporales</taxon>
        <taxon>Streptomycetaceae</taxon>
        <taxon>Streptomyces</taxon>
    </lineage>
</organism>
<dbReference type="InterPro" id="IPR020846">
    <property type="entry name" value="MFS_dom"/>
</dbReference>
<reference evidence="7 8" key="1">
    <citation type="submission" date="2020-02" db="EMBL/GenBank/DDBJ databases">
        <title>Whole Genome Shotgun Sequence of Streptomyces sp. strain CWH03.</title>
        <authorList>
            <person name="Dohra H."/>
            <person name="Kodani S."/>
            <person name="Yamamura H."/>
        </authorList>
    </citation>
    <scope>NUCLEOTIDE SEQUENCE [LARGE SCALE GENOMIC DNA]</scope>
    <source>
        <strain evidence="7 8">CWH03</strain>
    </source>
</reference>
<evidence type="ECO:0000259" key="6">
    <source>
        <dbReference type="PROSITE" id="PS50850"/>
    </source>
</evidence>
<comment type="caution">
    <text evidence="7">The sequence shown here is derived from an EMBL/GenBank/DDBJ whole genome shotgun (WGS) entry which is preliminary data.</text>
</comment>
<sequence length="242" mass="25231">MSVLALGMFVAAFDQTALGVALPSLVADLGNVHDLVWVVGANLLAATVSAPLWGKFGDIYGRRRVLQADLLTLLVGCVLAGAAQSMAQLIAFRIVQGIGSGGLVVLALATVSDLVPPGERGRRQGSLNAVFAVGTGLAPLAGGLLTEYSSWRWVFYGTAVLSALAFAGGSLALRIPAPRQERRGFDYLGLGLLAALSTCLMLGVSLGGPPRQAWQVIVFVVLAVLLGGLFLSHEHRGRFQVQ</sequence>
<feature type="transmembrane region" description="Helical" evidence="5">
    <location>
        <begin position="127"/>
        <end position="145"/>
    </location>
</feature>
<feature type="transmembrane region" description="Helical" evidence="5">
    <location>
        <begin position="65"/>
        <end position="84"/>
    </location>
</feature>
<keyword evidence="4 5" id="KW-0472">Membrane</keyword>
<evidence type="ECO:0000256" key="4">
    <source>
        <dbReference type="ARBA" id="ARBA00023136"/>
    </source>
</evidence>
<keyword evidence="3 5" id="KW-1133">Transmembrane helix</keyword>
<dbReference type="Proteomes" id="UP000484988">
    <property type="component" value="Unassembled WGS sequence"/>
</dbReference>
<feature type="transmembrane region" description="Helical" evidence="5">
    <location>
        <begin position="213"/>
        <end position="232"/>
    </location>
</feature>
<feature type="transmembrane region" description="Helical" evidence="5">
    <location>
        <begin position="185"/>
        <end position="207"/>
    </location>
</feature>
<feature type="transmembrane region" description="Helical" evidence="5">
    <location>
        <begin position="90"/>
        <end position="115"/>
    </location>
</feature>
<evidence type="ECO:0000313" key="8">
    <source>
        <dbReference type="Proteomes" id="UP000484988"/>
    </source>
</evidence>
<gene>
    <name evidence="7" type="ORF">SCWH03_53410</name>
</gene>
<evidence type="ECO:0000313" key="7">
    <source>
        <dbReference type="EMBL" id="GFH39076.1"/>
    </source>
</evidence>
<evidence type="ECO:0000256" key="1">
    <source>
        <dbReference type="ARBA" id="ARBA00004651"/>
    </source>
</evidence>
<keyword evidence="2 5" id="KW-0812">Transmembrane</keyword>
<dbReference type="GO" id="GO:0022857">
    <property type="term" value="F:transmembrane transporter activity"/>
    <property type="evidence" value="ECO:0007669"/>
    <property type="project" value="InterPro"/>
</dbReference>
<evidence type="ECO:0000256" key="2">
    <source>
        <dbReference type="ARBA" id="ARBA00022692"/>
    </source>
</evidence>
<evidence type="ECO:0000256" key="3">
    <source>
        <dbReference type="ARBA" id="ARBA00022989"/>
    </source>
</evidence>
<dbReference type="PANTHER" id="PTHR23501:SF197">
    <property type="entry name" value="COMD"/>
    <property type="match status" value="1"/>
</dbReference>
<dbReference type="PRINTS" id="PR01036">
    <property type="entry name" value="TCRTETB"/>
</dbReference>
<proteinExistence type="predicted"/>
<dbReference type="AlphaFoldDB" id="A0A6A0B1U5"/>
<dbReference type="EMBL" id="BLLG01000023">
    <property type="protein sequence ID" value="GFH39076.1"/>
    <property type="molecule type" value="Genomic_DNA"/>
</dbReference>
<dbReference type="SUPFAM" id="SSF103473">
    <property type="entry name" value="MFS general substrate transporter"/>
    <property type="match status" value="1"/>
</dbReference>
<feature type="domain" description="Major facilitator superfamily (MFS) profile" evidence="6">
    <location>
        <begin position="1"/>
        <end position="242"/>
    </location>
</feature>
<feature type="transmembrane region" description="Helical" evidence="5">
    <location>
        <begin position="35"/>
        <end position="53"/>
    </location>
</feature>
<dbReference type="InterPro" id="IPR011701">
    <property type="entry name" value="MFS"/>
</dbReference>
<dbReference type="Pfam" id="PF07690">
    <property type="entry name" value="MFS_1"/>
    <property type="match status" value="1"/>
</dbReference>
<keyword evidence="8" id="KW-1185">Reference proteome</keyword>
<evidence type="ECO:0000256" key="5">
    <source>
        <dbReference type="SAM" id="Phobius"/>
    </source>
</evidence>
<protein>
    <recommendedName>
        <fullName evidence="6">Major facilitator superfamily (MFS) profile domain-containing protein</fullName>
    </recommendedName>
</protein>
<feature type="transmembrane region" description="Helical" evidence="5">
    <location>
        <begin position="151"/>
        <end position="173"/>
    </location>
</feature>
<name>A0A6A0B1U5_9ACTN</name>